<comment type="caution">
    <text evidence="1">The sequence shown here is derived from an EMBL/GenBank/DDBJ whole genome shotgun (WGS) entry which is preliminary data.</text>
</comment>
<accession>A0A4Y2SRA2</accession>
<organism evidence="1 2">
    <name type="scientific">Araneus ventricosus</name>
    <name type="common">Orbweaver spider</name>
    <name type="synonym">Epeira ventricosa</name>
    <dbReference type="NCBI Taxonomy" id="182803"/>
    <lineage>
        <taxon>Eukaryota</taxon>
        <taxon>Metazoa</taxon>
        <taxon>Ecdysozoa</taxon>
        <taxon>Arthropoda</taxon>
        <taxon>Chelicerata</taxon>
        <taxon>Arachnida</taxon>
        <taxon>Araneae</taxon>
        <taxon>Araneomorphae</taxon>
        <taxon>Entelegynae</taxon>
        <taxon>Araneoidea</taxon>
        <taxon>Araneidae</taxon>
        <taxon>Araneus</taxon>
    </lineage>
</organism>
<dbReference type="Proteomes" id="UP000499080">
    <property type="component" value="Unassembled WGS sequence"/>
</dbReference>
<name>A0A4Y2SRA2_ARAVE</name>
<protein>
    <submittedName>
        <fullName evidence="1">Uncharacterized protein</fullName>
    </submittedName>
</protein>
<keyword evidence="2" id="KW-1185">Reference proteome</keyword>
<sequence length="215" mass="24294">MTAPDPVAVFRTGVRGVRLVPRESRGPQRTFDVHSSAKLTGNLRNWVVLAASKPIRRILQNCTDGKFATLGGVRGLKIYSTYIAVLYRRKMCDGGWGCGPQNLFDYIAVLQTENLRHWVGLRGLKIYSTYIAVLYRRKMCDIRWGCGASKSIRRILQYCTDGKFATLGGAAGPQNSIRRIAVLYQRKICDIGWGVRASKSIRRILQYSLNGKWRH</sequence>
<dbReference type="EMBL" id="BGPR01023108">
    <property type="protein sequence ID" value="GBN90020.1"/>
    <property type="molecule type" value="Genomic_DNA"/>
</dbReference>
<dbReference type="AlphaFoldDB" id="A0A4Y2SRA2"/>
<gene>
    <name evidence="1" type="ORF">AVEN_72421_1</name>
</gene>
<evidence type="ECO:0000313" key="2">
    <source>
        <dbReference type="Proteomes" id="UP000499080"/>
    </source>
</evidence>
<evidence type="ECO:0000313" key="1">
    <source>
        <dbReference type="EMBL" id="GBN90020.1"/>
    </source>
</evidence>
<proteinExistence type="predicted"/>
<reference evidence="1 2" key="1">
    <citation type="journal article" date="2019" name="Sci. Rep.">
        <title>Orb-weaving spider Araneus ventricosus genome elucidates the spidroin gene catalogue.</title>
        <authorList>
            <person name="Kono N."/>
            <person name="Nakamura H."/>
            <person name="Ohtoshi R."/>
            <person name="Moran D.A.P."/>
            <person name="Shinohara A."/>
            <person name="Yoshida Y."/>
            <person name="Fujiwara M."/>
            <person name="Mori M."/>
            <person name="Tomita M."/>
            <person name="Arakawa K."/>
        </authorList>
    </citation>
    <scope>NUCLEOTIDE SEQUENCE [LARGE SCALE GENOMIC DNA]</scope>
</reference>